<protein>
    <recommendedName>
        <fullName evidence="3">Protein S-acyltransferase</fullName>
    </recommendedName>
</protein>
<keyword evidence="1" id="KW-0472">Membrane</keyword>
<reference evidence="2" key="1">
    <citation type="submission" date="2021-02" db="EMBL/GenBank/DDBJ databases">
        <title>Psilocybe cubensis genome.</title>
        <authorList>
            <person name="Mckernan K.J."/>
            <person name="Crawford S."/>
            <person name="Trippe A."/>
            <person name="Kane L.T."/>
            <person name="Mclaughlin S."/>
        </authorList>
    </citation>
    <scope>NUCLEOTIDE SEQUENCE [LARGE SCALE GENOMIC DNA]</scope>
    <source>
        <strain evidence="2">MGC-MH-2018</strain>
    </source>
</reference>
<gene>
    <name evidence="2" type="ORF">JR316_004326</name>
</gene>
<evidence type="ECO:0008006" key="3">
    <source>
        <dbReference type="Google" id="ProtNLM"/>
    </source>
</evidence>
<organism evidence="2">
    <name type="scientific">Psilocybe cubensis</name>
    <name type="common">Psychedelic mushroom</name>
    <name type="synonym">Stropharia cubensis</name>
    <dbReference type="NCBI Taxonomy" id="181762"/>
    <lineage>
        <taxon>Eukaryota</taxon>
        <taxon>Fungi</taxon>
        <taxon>Dikarya</taxon>
        <taxon>Basidiomycota</taxon>
        <taxon>Agaricomycotina</taxon>
        <taxon>Agaricomycetes</taxon>
        <taxon>Agaricomycetidae</taxon>
        <taxon>Agaricales</taxon>
        <taxon>Agaricineae</taxon>
        <taxon>Strophariaceae</taxon>
        <taxon>Psilocybe</taxon>
    </lineage>
</organism>
<keyword evidence="1" id="KW-1133">Transmembrane helix</keyword>
<keyword evidence="1" id="KW-0812">Transmembrane</keyword>
<feature type="transmembrane region" description="Helical" evidence="1">
    <location>
        <begin position="12"/>
        <end position="28"/>
    </location>
</feature>
<evidence type="ECO:0000313" key="2">
    <source>
        <dbReference type="EMBL" id="KAG5169944.1"/>
    </source>
</evidence>
<accession>A0A8H7Y2A7</accession>
<dbReference type="AlphaFoldDB" id="A0A8H7Y2A7"/>
<proteinExistence type="predicted"/>
<comment type="caution">
    <text evidence="2">The sequence shown here is derived from an EMBL/GenBank/DDBJ whole genome shotgun (WGS) entry which is preliminary data.</text>
</comment>
<evidence type="ECO:0000256" key="1">
    <source>
        <dbReference type="SAM" id="Phobius"/>
    </source>
</evidence>
<sequence length="154" mass="17857">MLEMQKIATRGMAYLVLSTFCLCASGYDKFFDSIGVSYKPWDHHVPEIMFAMMYILSIVLCFAVGVMLSYHLYGISWGETTVEAQDHDEYRKKAKARNEEFVNSYDVGSLWTLILPLRINPYTDGFSWARRDGYERHQGIRQGEELTDEEDDDV</sequence>
<name>A0A8H7Y2A7_PSICU</name>
<dbReference type="EMBL" id="JAFIQS010000004">
    <property type="protein sequence ID" value="KAG5169944.1"/>
    <property type="molecule type" value="Genomic_DNA"/>
</dbReference>
<feature type="transmembrane region" description="Helical" evidence="1">
    <location>
        <begin position="48"/>
        <end position="70"/>
    </location>
</feature>